<sequence>MNVDNNRGTPFDYSGSKIAVYFEVADIKGVKEIINNIGFIDEIEYLKYGFEVRIAIQQIPEIIRYFTQSNIAIHAAIPTR</sequence>
<evidence type="ECO:0000313" key="2">
    <source>
        <dbReference type="Proteomes" id="UP000199042"/>
    </source>
</evidence>
<dbReference type="AlphaFoldDB" id="A0AB38A2E9"/>
<dbReference type="RefSeq" id="WP_086986981.1">
    <property type="nucleotide sequence ID" value="NZ_FJNA01000003.1"/>
</dbReference>
<keyword evidence="2" id="KW-1185">Reference proteome</keyword>
<dbReference type="EMBL" id="FNQH01000005">
    <property type="protein sequence ID" value="SEA77152.1"/>
    <property type="molecule type" value="Genomic_DNA"/>
</dbReference>
<evidence type="ECO:0000313" key="1">
    <source>
        <dbReference type="EMBL" id="SEA77152.1"/>
    </source>
</evidence>
<proteinExistence type="predicted"/>
<comment type="caution">
    <text evidence="1">The sequence shown here is derived from an EMBL/GenBank/DDBJ whole genome shotgun (WGS) entry which is preliminary data.</text>
</comment>
<name>A0AB38A2E9_9LACT</name>
<organism evidence="1 2">
    <name type="scientific">Trichococcus collinsii</name>
    <dbReference type="NCBI Taxonomy" id="157076"/>
    <lineage>
        <taxon>Bacteria</taxon>
        <taxon>Bacillati</taxon>
        <taxon>Bacillota</taxon>
        <taxon>Bacilli</taxon>
        <taxon>Lactobacillales</taxon>
        <taxon>Carnobacteriaceae</taxon>
        <taxon>Trichococcus</taxon>
    </lineage>
</organism>
<dbReference type="Proteomes" id="UP000199042">
    <property type="component" value="Unassembled WGS sequence"/>
</dbReference>
<accession>A0AB38A2E9</accession>
<protein>
    <submittedName>
        <fullName evidence="1">Uncharacterized protein</fullName>
    </submittedName>
</protein>
<gene>
    <name evidence="1" type="ORF">SAMN04488525_105143</name>
</gene>
<reference evidence="1 2" key="1">
    <citation type="submission" date="2016-10" db="EMBL/GenBank/DDBJ databases">
        <authorList>
            <person name="Varghese N."/>
            <person name="Submissions S."/>
        </authorList>
    </citation>
    <scope>NUCLEOTIDE SEQUENCE [LARGE SCALE GENOMIC DNA]</scope>
    <source>
        <strain evidence="1 2">DSM 14526</strain>
    </source>
</reference>